<evidence type="ECO:0000313" key="1">
    <source>
        <dbReference type="EMBL" id="OGY83997.1"/>
    </source>
</evidence>
<dbReference type="Proteomes" id="UP000179164">
    <property type="component" value="Unassembled WGS sequence"/>
</dbReference>
<dbReference type="InterPro" id="IPR052555">
    <property type="entry name" value="dCTP_Pyrophosphatase"/>
</dbReference>
<dbReference type="SUPFAM" id="SSF101386">
    <property type="entry name" value="all-alpha NTP pyrophosphatases"/>
    <property type="match status" value="1"/>
</dbReference>
<dbReference type="InterPro" id="IPR025984">
    <property type="entry name" value="DCTPP"/>
</dbReference>
<comment type="caution">
    <text evidence="1">The sequence shown here is derived from an EMBL/GenBank/DDBJ whole genome shotgun (WGS) entry which is preliminary data.</text>
</comment>
<dbReference type="STRING" id="1798543.A2898_01865"/>
<dbReference type="EMBL" id="MHKE01000012">
    <property type="protein sequence ID" value="OGY83997.1"/>
    <property type="molecule type" value="Genomic_DNA"/>
</dbReference>
<dbReference type="GO" id="GO:0047429">
    <property type="term" value="F:nucleoside triphosphate diphosphatase activity"/>
    <property type="evidence" value="ECO:0007669"/>
    <property type="project" value="InterPro"/>
</dbReference>
<gene>
    <name evidence="1" type="ORF">A2898_01865</name>
</gene>
<evidence type="ECO:0008006" key="3">
    <source>
        <dbReference type="Google" id="ProtNLM"/>
    </source>
</evidence>
<sequence length="114" mass="13439">MSDIQQLTKKIMDFFEEYDWVKFHHPKELAVDILTESGELLELFKWQTNNTPERIEKNKGHIADEIADVAVSALELAHVLKLDMREIIERKMEKNGEKYPIEKVHGKDVKYTEI</sequence>
<proteinExistence type="predicted"/>
<dbReference type="PIRSF" id="PIRSF029826">
    <property type="entry name" value="UCP029826_pph"/>
    <property type="match status" value="1"/>
</dbReference>
<dbReference type="CDD" id="cd11537">
    <property type="entry name" value="NTP-PPase_RS21-C6_like"/>
    <property type="match status" value="1"/>
</dbReference>
<evidence type="ECO:0000313" key="2">
    <source>
        <dbReference type="Proteomes" id="UP000179164"/>
    </source>
</evidence>
<organism evidence="1 2">
    <name type="scientific">Candidatus Kerfeldbacteria bacterium RIFCSPLOWO2_01_FULL_48_11</name>
    <dbReference type="NCBI Taxonomy" id="1798543"/>
    <lineage>
        <taxon>Bacteria</taxon>
        <taxon>Candidatus Kerfeldiibacteriota</taxon>
    </lineage>
</organism>
<reference evidence="1 2" key="1">
    <citation type="journal article" date="2016" name="Nat. Commun.">
        <title>Thousands of microbial genomes shed light on interconnected biogeochemical processes in an aquifer system.</title>
        <authorList>
            <person name="Anantharaman K."/>
            <person name="Brown C.T."/>
            <person name="Hug L.A."/>
            <person name="Sharon I."/>
            <person name="Castelle C.J."/>
            <person name="Probst A.J."/>
            <person name="Thomas B.C."/>
            <person name="Singh A."/>
            <person name="Wilkins M.J."/>
            <person name="Karaoz U."/>
            <person name="Brodie E.L."/>
            <person name="Williams K.H."/>
            <person name="Hubbard S.S."/>
            <person name="Banfield J.F."/>
        </authorList>
    </citation>
    <scope>NUCLEOTIDE SEQUENCE [LARGE SCALE GENOMIC DNA]</scope>
</reference>
<dbReference type="Pfam" id="PF12643">
    <property type="entry name" value="MazG-like"/>
    <property type="match status" value="1"/>
</dbReference>
<dbReference type="GO" id="GO:0009143">
    <property type="term" value="P:nucleoside triphosphate catabolic process"/>
    <property type="evidence" value="ECO:0007669"/>
    <property type="project" value="InterPro"/>
</dbReference>
<name>A0A1G2B6Z2_9BACT</name>
<accession>A0A1G2B6Z2</accession>
<protein>
    <recommendedName>
        <fullName evidence="3">Nucleotide pyrophosphohydrolase</fullName>
    </recommendedName>
</protein>
<dbReference type="Gene3D" id="1.10.287.1080">
    <property type="entry name" value="MazG-like"/>
    <property type="match status" value="1"/>
</dbReference>
<dbReference type="PANTHER" id="PTHR46523:SF1">
    <property type="entry name" value="DCTP PYROPHOSPHATASE 1"/>
    <property type="match status" value="1"/>
</dbReference>
<dbReference type="AlphaFoldDB" id="A0A1G2B6Z2"/>
<dbReference type="PANTHER" id="PTHR46523">
    <property type="entry name" value="DCTP PYROPHOSPHATASE 1"/>
    <property type="match status" value="1"/>
</dbReference>